<keyword evidence="2" id="KW-0472">Membrane</keyword>
<dbReference type="SUPFAM" id="SSF51735">
    <property type="entry name" value="NAD(P)-binding Rossmann-fold domains"/>
    <property type="match status" value="1"/>
</dbReference>
<evidence type="ECO:0000313" key="5">
    <source>
        <dbReference type="Proteomes" id="UP000616201"/>
    </source>
</evidence>
<gene>
    <name evidence="4" type="ORF">C4F49_04455</name>
</gene>
<dbReference type="AlphaFoldDB" id="A0A928UVY2"/>
<dbReference type="GO" id="GO:0016020">
    <property type="term" value="C:membrane"/>
    <property type="evidence" value="ECO:0007669"/>
    <property type="project" value="UniProtKB-SubCell"/>
</dbReference>
<dbReference type="Gene3D" id="3.40.50.720">
    <property type="entry name" value="NAD(P)-binding Rossmann-like Domain"/>
    <property type="match status" value="1"/>
</dbReference>
<sequence>MREMTTAALVLGASGMIGLQVVRQLLDNPAYHKVYAVSRKKIALEHPKLEQLLADFDSINALIENLQVDHLYSCLGSTQKKTPDKAVYYQIDHDYPVKVASILKDNGCQVVALVSSMGADEHSKNFYLRMKGETERDLTKVGIPSTLLFRPSLLIGERNENRLAEDIFSFLFKGINLLLWGPLKNYTSIQGKDVASAMIHASLKNPQGVHIYKTSTIKELA</sequence>
<dbReference type="Pfam" id="PF01370">
    <property type="entry name" value="Epimerase"/>
    <property type="match status" value="1"/>
</dbReference>
<feature type="domain" description="NAD-dependent epimerase/dehydratase" evidence="3">
    <location>
        <begin position="8"/>
        <end position="204"/>
    </location>
</feature>
<dbReference type="InterPro" id="IPR036291">
    <property type="entry name" value="NAD(P)-bd_dom_sf"/>
</dbReference>
<dbReference type="InterPro" id="IPR001509">
    <property type="entry name" value="Epimerase_deHydtase"/>
</dbReference>
<dbReference type="Proteomes" id="UP000616201">
    <property type="component" value="Unassembled WGS sequence"/>
</dbReference>
<organism evidence="4 5">
    <name type="scientific">Sphingobacterium hungaricum</name>
    <dbReference type="NCBI Taxonomy" id="2082723"/>
    <lineage>
        <taxon>Bacteria</taxon>
        <taxon>Pseudomonadati</taxon>
        <taxon>Bacteroidota</taxon>
        <taxon>Sphingobacteriia</taxon>
        <taxon>Sphingobacteriales</taxon>
        <taxon>Sphingobacteriaceae</taxon>
        <taxon>Sphingobacterium</taxon>
    </lineage>
</organism>
<evidence type="ECO:0000256" key="2">
    <source>
        <dbReference type="ARBA" id="ARBA00023136"/>
    </source>
</evidence>
<comment type="subcellular location">
    <subcellularLocation>
        <location evidence="1">Membrane</location>
    </subcellularLocation>
</comment>
<comment type="caution">
    <text evidence="4">The sequence shown here is derived from an EMBL/GenBank/DDBJ whole genome shotgun (WGS) entry which is preliminary data.</text>
</comment>
<evidence type="ECO:0000259" key="3">
    <source>
        <dbReference type="Pfam" id="PF01370"/>
    </source>
</evidence>
<protein>
    <submittedName>
        <fullName evidence="4">Nucleoside-diphosphate sugar epimerase</fullName>
    </submittedName>
</protein>
<evidence type="ECO:0000256" key="1">
    <source>
        <dbReference type="ARBA" id="ARBA00004370"/>
    </source>
</evidence>
<evidence type="ECO:0000313" key="4">
    <source>
        <dbReference type="EMBL" id="MBE8712923.1"/>
    </source>
</evidence>
<dbReference type="RefSeq" id="WP_196935801.1">
    <property type="nucleotide sequence ID" value="NZ_MU158698.1"/>
</dbReference>
<dbReference type="PANTHER" id="PTHR14097:SF7">
    <property type="entry name" value="OXIDOREDUCTASE HTATIP2"/>
    <property type="match status" value="1"/>
</dbReference>
<name>A0A928UVY2_9SPHI</name>
<keyword evidence="5" id="KW-1185">Reference proteome</keyword>
<reference evidence="4" key="1">
    <citation type="submission" date="2018-02" db="EMBL/GenBank/DDBJ databases">
        <authorList>
            <person name="Vasarhelyi B.M."/>
            <person name="Deshmukh S."/>
            <person name="Balint B."/>
            <person name="Kukolya J."/>
        </authorList>
    </citation>
    <scope>NUCLEOTIDE SEQUENCE</scope>
    <source>
        <strain evidence="4">KB22</strain>
    </source>
</reference>
<accession>A0A928UVY2</accession>
<proteinExistence type="predicted"/>
<dbReference type="EMBL" id="PRDK01000003">
    <property type="protein sequence ID" value="MBE8712923.1"/>
    <property type="molecule type" value="Genomic_DNA"/>
</dbReference>
<dbReference type="PANTHER" id="PTHR14097">
    <property type="entry name" value="OXIDOREDUCTASE HTATIP2"/>
    <property type="match status" value="1"/>
</dbReference>